<dbReference type="EMBL" id="CP065673">
    <property type="protein sequence ID" value="QPS22681.1"/>
    <property type="molecule type" value="Genomic_DNA"/>
</dbReference>
<name>A0A2X4TWD3_SERPL</name>
<evidence type="ECO:0000313" key="1">
    <source>
        <dbReference type="EMBL" id="QPS22681.1"/>
    </source>
</evidence>
<dbReference type="EMBL" id="LS483469">
    <property type="protein sequence ID" value="SQI30679.1"/>
    <property type="molecule type" value="Genomic_DNA"/>
</dbReference>
<accession>A0A2X4TWD3</accession>
<dbReference type="Proteomes" id="UP000248897">
    <property type="component" value="Chromosome 1"/>
</dbReference>
<dbReference type="Proteomes" id="UP000594967">
    <property type="component" value="Chromosome"/>
</dbReference>
<keyword evidence="4" id="KW-1185">Reference proteome</keyword>
<reference evidence="2 3" key="1">
    <citation type="submission" date="2018-06" db="EMBL/GenBank/DDBJ databases">
        <authorList>
            <consortium name="Pathogen Informatics"/>
            <person name="Doyle S."/>
        </authorList>
    </citation>
    <scope>NUCLEOTIDE SEQUENCE [LARGE SCALE GENOMIC DNA]</scope>
    <source>
        <strain evidence="2 3">NCTC12961</strain>
    </source>
</reference>
<evidence type="ECO:0000313" key="4">
    <source>
        <dbReference type="Proteomes" id="UP000594967"/>
    </source>
</evidence>
<sequence length="87" mass="9957">MRLIGKQRLQVLSGTSSETDVWLSAWITELTNAYWKDAKCVLDAFPRAQQIDNLCYVFFVRGIKSQGIKVTFQFERSIAVINQVVSK</sequence>
<organism evidence="2 3">
    <name type="scientific">Serratia plymuthica</name>
    <dbReference type="NCBI Taxonomy" id="82996"/>
    <lineage>
        <taxon>Bacteria</taxon>
        <taxon>Pseudomonadati</taxon>
        <taxon>Pseudomonadota</taxon>
        <taxon>Gammaproteobacteria</taxon>
        <taxon>Enterobacterales</taxon>
        <taxon>Yersiniaceae</taxon>
        <taxon>Serratia</taxon>
    </lineage>
</organism>
<protein>
    <submittedName>
        <fullName evidence="1">Type II toxin-antitoxin system HigB family toxin</fullName>
    </submittedName>
    <submittedName>
        <fullName evidence="2">Uncharacterized protein conserved in bacteria</fullName>
    </submittedName>
</protein>
<dbReference type="AlphaFoldDB" id="A0A2X4TWD3"/>
<gene>
    <name evidence="1" type="ORF">I6G64_10020</name>
    <name evidence="2" type="ORF">NCTC12961_00596</name>
</gene>
<evidence type="ECO:0000313" key="2">
    <source>
        <dbReference type="EMBL" id="SQI30679.1"/>
    </source>
</evidence>
<evidence type="ECO:0000313" key="3">
    <source>
        <dbReference type="Proteomes" id="UP000248897"/>
    </source>
</evidence>
<proteinExistence type="predicted"/>
<reference evidence="1 4" key="2">
    <citation type="submission" date="2020-12" db="EMBL/GenBank/DDBJ databases">
        <title>FDA dAtabase for Regulatory Grade micrObial Sequences (FDA-ARGOS): Supporting development and validation of Infectious Disease Dx tests.</title>
        <authorList>
            <person name="Sproer C."/>
            <person name="Gronow S."/>
            <person name="Severitt S."/>
            <person name="Schroder I."/>
            <person name="Tallon L."/>
            <person name="Sadzewicz L."/>
            <person name="Zhao X."/>
            <person name="Boylan J."/>
            <person name="Ott S."/>
            <person name="Bowen H."/>
            <person name="Vavikolanu K."/>
            <person name="Mehta A."/>
            <person name="Aluvathingal J."/>
            <person name="Nadendla S."/>
            <person name="Lowell S."/>
            <person name="Myers T."/>
            <person name="Yan Y."/>
            <person name="Sichtig H."/>
        </authorList>
    </citation>
    <scope>NUCLEOTIDE SEQUENCE [LARGE SCALE GENOMIC DNA]</scope>
    <source>
        <strain evidence="1 4">FDAARGOS_907</strain>
    </source>
</reference>